<dbReference type="AlphaFoldDB" id="A0AAD5UGX9"/>
<gene>
    <name evidence="7" type="ORF">HK103_006766</name>
</gene>
<dbReference type="InterPro" id="IPR016706">
    <property type="entry name" value="Cleav_polyA_spec_factor_su5"/>
</dbReference>
<reference evidence="7" key="1">
    <citation type="submission" date="2020-05" db="EMBL/GenBank/DDBJ databases">
        <title>Phylogenomic resolution of chytrid fungi.</title>
        <authorList>
            <person name="Stajich J.E."/>
            <person name="Amses K."/>
            <person name="Simmons R."/>
            <person name="Seto K."/>
            <person name="Myers J."/>
            <person name="Bonds A."/>
            <person name="Quandt C.A."/>
            <person name="Barry K."/>
            <person name="Liu P."/>
            <person name="Grigoriev I."/>
            <person name="Longcore J.E."/>
            <person name="James T.Y."/>
        </authorList>
    </citation>
    <scope>NUCLEOTIDE SEQUENCE</scope>
    <source>
        <strain evidence="7">PLAUS21</strain>
    </source>
</reference>
<dbReference type="Proteomes" id="UP001210925">
    <property type="component" value="Unassembled WGS sequence"/>
</dbReference>
<sequence>MNSTVLHPLSGYSFGAKDPQMEPDQSIQQKLERLKTEFVEKGCRITVLGVICLHEHNHPTILVLRIANSFYKLPGGTLKPGEDEIKGLQQHLIEQLGPIGDTNHDEFEIGELLGVYYRLNFENILVLGINVVSVSATTYYETKRDCKDIYGAFA</sequence>
<evidence type="ECO:0008006" key="9">
    <source>
        <dbReference type="Google" id="ProtNLM"/>
    </source>
</evidence>
<accession>A0AAD5UGX9</accession>
<dbReference type="Pfam" id="PF13869">
    <property type="entry name" value="NUDIX_2"/>
    <property type="match status" value="1"/>
</dbReference>
<comment type="similarity">
    <text evidence="2">Belongs to the Nudix hydrolase family. CPSF5 subfamily.</text>
</comment>
<dbReference type="SUPFAM" id="SSF55811">
    <property type="entry name" value="Nudix"/>
    <property type="match status" value="1"/>
</dbReference>
<evidence type="ECO:0000256" key="3">
    <source>
        <dbReference type="ARBA" id="ARBA00022664"/>
    </source>
</evidence>
<evidence type="ECO:0000256" key="2">
    <source>
        <dbReference type="ARBA" id="ARBA00009710"/>
    </source>
</evidence>
<name>A0AAD5UGX9_9FUNG</name>
<keyword evidence="5" id="KW-0539">Nucleus</keyword>
<evidence type="ECO:0000256" key="5">
    <source>
        <dbReference type="ARBA" id="ARBA00023242"/>
    </source>
</evidence>
<feature type="region of interest" description="Disordered" evidence="6">
    <location>
        <begin position="1"/>
        <end position="23"/>
    </location>
</feature>
<protein>
    <recommendedName>
        <fullName evidence="9">Nudix hydrolase domain-containing protein</fullName>
    </recommendedName>
</protein>
<dbReference type="InterPro" id="IPR015797">
    <property type="entry name" value="NUDIX_hydrolase-like_dom_sf"/>
</dbReference>
<evidence type="ECO:0000256" key="4">
    <source>
        <dbReference type="ARBA" id="ARBA00022884"/>
    </source>
</evidence>
<dbReference type="GO" id="GO:0003729">
    <property type="term" value="F:mRNA binding"/>
    <property type="evidence" value="ECO:0007669"/>
    <property type="project" value="InterPro"/>
</dbReference>
<comment type="subcellular location">
    <subcellularLocation>
        <location evidence="1">Nucleus</location>
    </subcellularLocation>
</comment>
<keyword evidence="4" id="KW-0694">RNA-binding</keyword>
<comment type="caution">
    <text evidence="7">The sequence shown here is derived from an EMBL/GenBank/DDBJ whole genome shotgun (WGS) entry which is preliminary data.</text>
</comment>
<dbReference type="GO" id="GO:0031124">
    <property type="term" value="P:mRNA 3'-end processing"/>
    <property type="evidence" value="ECO:0007669"/>
    <property type="project" value="InterPro"/>
</dbReference>
<dbReference type="PANTHER" id="PTHR13047">
    <property type="entry name" value="PRE-MRNA CLEAVAGE FACTOR IM, 25KD SUBUNIT"/>
    <property type="match status" value="1"/>
</dbReference>
<evidence type="ECO:0000256" key="6">
    <source>
        <dbReference type="SAM" id="MobiDB-lite"/>
    </source>
</evidence>
<evidence type="ECO:0000313" key="7">
    <source>
        <dbReference type="EMBL" id="KAJ3254871.1"/>
    </source>
</evidence>
<keyword evidence="8" id="KW-1185">Reference proteome</keyword>
<evidence type="ECO:0000256" key="1">
    <source>
        <dbReference type="ARBA" id="ARBA00004123"/>
    </source>
</evidence>
<dbReference type="Gene3D" id="3.90.79.10">
    <property type="entry name" value="Nucleoside Triphosphate Pyrophosphohydrolase"/>
    <property type="match status" value="1"/>
</dbReference>
<keyword evidence="3" id="KW-0507">mRNA processing</keyword>
<dbReference type="GO" id="GO:0005849">
    <property type="term" value="C:mRNA cleavage factor complex"/>
    <property type="evidence" value="ECO:0007669"/>
    <property type="project" value="InterPro"/>
</dbReference>
<organism evidence="7 8">
    <name type="scientific">Boothiomyces macroporosus</name>
    <dbReference type="NCBI Taxonomy" id="261099"/>
    <lineage>
        <taxon>Eukaryota</taxon>
        <taxon>Fungi</taxon>
        <taxon>Fungi incertae sedis</taxon>
        <taxon>Chytridiomycota</taxon>
        <taxon>Chytridiomycota incertae sedis</taxon>
        <taxon>Chytridiomycetes</taxon>
        <taxon>Rhizophydiales</taxon>
        <taxon>Terramycetaceae</taxon>
        <taxon>Boothiomyces</taxon>
    </lineage>
</organism>
<evidence type="ECO:0000313" key="8">
    <source>
        <dbReference type="Proteomes" id="UP001210925"/>
    </source>
</evidence>
<dbReference type="EMBL" id="JADGKB010000076">
    <property type="protein sequence ID" value="KAJ3254871.1"/>
    <property type="molecule type" value="Genomic_DNA"/>
</dbReference>
<proteinExistence type="inferred from homology"/>